<protein>
    <submittedName>
        <fullName evidence="3">Uncharacterized protein</fullName>
    </submittedName>
</protein>
<comment type="caution">
    <text evidence="3">The sequence shown here is derived from an EMBL/GenBank/DDBJ whole genome shotgun (WGS) entry which is preliminary data.</text>
</comment>
<proteinExistence type="predicted"/>
<feature type="signal peptide" evidence="2">
    <location>
        <begin position="1"/>
        <end position="21"/>
    </location>
</feature>
<keyword evidence="1" id="KW-1133">Transmembrane helix</keyword>
<accession>A0A7K0FP62</accession>
<dbReference type="AlphaFoldDB" id="A0A7K0FP62"/>
<evidence type="ECO:0000256" key="1">
    <source>
        <dbReference type="SAM" id="Phobius"/>
    </source>
</evidence>
<name>A0A7K0FP62_9SPHI</name>
<evidence type="ECO:0000256" key="2">
    <source>
        <dbReference type="SAM" id="SignalP"/>
    </source>
</evidence>
<dbReference type="EMBL" id="WKJI01000002">
    <property type="protein sequence ID" value="MRX47726.1"/>
    <property type="molecule type" value="Genomic_DNA"/>
</dbReference>
<evidence type="ECO:0000313" key="4">
    <source>
        <dbReference type="Proteomes" id="UP000462931"/>
    </source>
</evidence>
<keyword evidence="1" id="KW-0472">Membrane</keyword>
<reference evidence="3 4" key="1">
    <citation type="submission" date="2019-11" db="EMBL/GenBank/DDBJ databases">
        <authorList>
            <person name="Cheng Q."/>
            <person name="Yang Z."/>
        </authorList>
    </citation>
    <scope>NUCLEOTIDE SEQUENCE [LARGE SCALE GENOMIC DNA]</scope>
    <source>
        <strain evidence="3 4">HX-22-1</strain>
    </source>
</reference>
<dbReference type="RefSeq" id="WP_154287822.1">
    <property type="nucleotide sequence ID" value="NZ_WKJI01000002.1"/>
</dbReference>
<organism evidence="3 4">
    <name type="scientific">Pedobacter puniceum</name>
    <dbReference type="NCBI Taxonomy" id="2666136"/>
    <lineage>
        <taxon>Bacteria</taxon>
        <taxon>Pseudomonadati</taxon>
        <taxon>Bacteroidota</taxon>
        <taxon>Sphingobacteriia</taxon>
        <taxon>Sphingobacteriales</taxon>
        <taxon>Sphingobacteriaceae</taxon>
        <taxon>Pedobacter</taxon>
    </lineage>
</organism>
<feature type="transmembrane region" description="Helical" evidence="1">
    <location>
        <begin position="152"/>
        <end position="174"/>
    </location>
</feature>
<dbReference type="Proteomes" id="UP000462931">
    <property type="component" value="Unassembled WGS sequence"/>
</dbReference>
<feature type="chain" id="PRO_5029899590" evidence="2">
    <location>
        <begin position="22"/>
        <end position="194"/>
    </location>
</feature>
<gene>
    <name evidence="3" type="ORF">GJJ64_11025</name>
</gene>
<keyword evidence="1" id="KW-0812">Transmembrane</keyword>
<keyword evidence="2" id="KW-0732">Signal</keyword>
<evidence type="ECO:0000313" key="3">
    <source>
        <dbReference type="EMBL" id="MRX47726.1"/>
    </source>
</evidence>
<sequence>MNLKCLFLTLFALICSFLGFSQKNEIQIAQMGSVTALSESHRILITYNDNKTEVIKAGEMVRLAYPVNKLNLGRKFKGEEAGLRGLIDSIRKETIYLKIRKGAKDNLALNVKDITAIQKSNFGGTLGVFLLSYGILGGSAIALTQSLDVNPAITAFSAVAAIFPASIITVNMFYPSKPKKKVGKDYKLNIITVY</sequence>
<keyword evidence="4" id="KW-1185">Reference proteome</keyword>